<dbReference type="GO" id="GO:0003924">
    <property type="term" value="F:GTPase activity"/>
    <property type="evidence" value="ECO:0007669"/>
    <property type="project" value="InterPro"/>
</dbReference>
<dbReference type="SMART" id="SM00174">
    <property type="entry name" value="RHO"/>
    <property type="match status" value="1"/>
</dbReference>
<dbReference type="PRINTS" id="PR00449">
    <property type="entry name" value="RASTRNSFRMNG"/>
</dbReference>
<dbReference type="PROSITE" id="PS00018">
    <property type="entry name" value="EF_HAND_1"/>
    <property type="match status" value="1"/>
</dbReference>
<evidence type="ECO:0000313" key="10">
    <source>
        <dbReference type="Ensembl" id="ENSCCRP00000010753.2"/>
    </source>
</evidence>
<dbReference type="SMART" id="SM00173">
    <property type="entry name" value="RAS"/>
    <property type="match status" value="1"/>
</dbReference>
<dbReference type="InterPro" id="IPR005225">
    <property type="entry name" value="Small_GTP-bd"/>
</dbReference>
<dbReference type="GeneTree" id="ENSGT00940000159488"/>
<dbReference type="InterPro" id="IPR001806">
    <property type="entry name" value="Small_GTPase"/>
</dbReference>
<dbReference type="InterPro" id="IPR011992">
    <property type="entry name" value="EF-hand-dom_pair"/>
</dbReference>
<dbReference type="NCBIfam" id="TIGR00231">
    <property type="entry name" value="small_GTP"/>
    <property type="match status" value="1"/>
</dbReference>
<evidence type="ECO:0000313" key="11">
    <source>
        <dbReference type="Proteomes" id="UP001108240"/>
    </source>
</evidence>
<dbReference type="PROSITE" id="PS51419">
    <property type="entry name" value="RAB"/>
    <property type="match status" value="1"/>
</dbReference>
<dbReference type="Gene3D" id="1.10.238.10">
    <property type="entry name" value="EF-hand"/>
    <property type="match status" value="1"/>
</dbReference>
<evidence type="ECO:0000256" key="8">
    <source>
        <dbReference type="SAM" id="Coils"/>
    </source>
</evidence>
<keyword evidence="2" id="KW-0963">Cytoplasm</keyword>
<reference evidence="10" key="2">
    <citation type="submission" date="2025-09" db="UniProtKB">
        <authorList>
            <consortium name="Ensembl"/>
        </authorList>
    </citation>
    <scope>IDENTIFICATION</scope>
</reference>
<dbReference type="SMART" id="SM00175">
    <property type="entry name" value="RAB"/>
    <property type="match status" value="1"/>
</dbReference>
<feature type="coiled-coil region" evidence="8">
    <location>
        <begin position="250"/>
        <end position="333"/>
    </location>
</feature>
<dbReference type="AlphaFoldDB" id="A0A8C1A5L3"/>
<dbReference type="Pfam" id="PF13499">
    <property type="entry name" value="EF-hand_7"/>
    <property type="match status" value="1"/>
</dbReference>
<dbReference type="CDD" id="cd00051">
    <property type="entry name" value="EFh"/>
    <property type="match status" value="1"/>
</dbReference>
<reference evidence="10" key="1">
    <citation type="submission" date="2025-08" db="UniProtKB">
        <authorList>
            <consortium name="Ensembl"/>
        </authorList>
    </citation>
    <scope>IDENTIFICATION</scope>
</reference>
<name>A0A8C1A5L3_CYPCA</name>
<evidence type="ECO:0000256" key="3">
    <source>
        <dbReference type="ARBA" id="ARBA00022723"/>
    </source>
</evidence>
<dbReference type="InterPro" id="IPR002048">
    <property type="entry name" value="EF_hand_dom"/>
</dbReference>
<keyword evidence="11" id="KW-1185">Reference proteome</keyword>
<dbReference type="SMART" id="SM00176">
    <property type="entry name" value="RAN"/>
    <property type="match status" value="1"/>
</dbReference>
<dbReference type="InterPro" id="IPR050227">
    <property type="entry name" value="Rab"/>
</dbReference>
<dbReference type="PROSITE" id="PS51421">
    <property type="entry name" value="RAS"/>
    <property type="match status" value="1"/>
</dbReference>
<dbReference type="CDD" id="cd00154">
    <property type="entry name" value="Rab"/>
    <property type="match status" value="1"/>
</dbReference>
<evidence type="ECO:0000256" key="5">
    <source>
        <dbReference type="ARBA" id="ARBA00022837"/>
    </source>
</evidence>
<dbReference type="SUPFAM" id="SSF52540">
    <property type="entry name" value="P-loop containing nucleoside triphosphate hydrolases"/>
    <property type="match status" value="1"/>
</dbReference>
<dbReference type="SMART" id="SM00054">
    <property type="entry name" value="EFh"/>
    <property type="match status" value="2"/>
</dbReference>
<dbReference type="Pfam" id="PF00071">
    <property type="entry name" value="Ras"/>
    <property type="match status" value="1"/>
</dbReference>
<dbReference type="InterPro" id="IPR027417">
    <property type="entry name" value="P-loop_NTPase"/>
</dbReference>
<evidence type="ECO:0000256" key="1">
    <source>
        <dbReference type="ARBA" id="ARBA00004496"/>
    </source>
</evidence>
<dbReference type="InterPro" id="IPR018247">
    <property type="entry name" value="EF_Hand_1_Ca_BS"/>
</dbReference>
<evidence type="ECO:0000256" key="2">
    <source>
        <dbReference type="ARBA" id="ARBA00022490"/>
    </source>
</evidence>
<dbReference type="SUPFAM" id="SSF47473">
    <property type="entry name" value="EF-hand"/>
    <property type="match status" value="1"/>
</dbReference>
<proteinExistence type="predicted"/>
<dbReference type="PANTHER" id="PTHR47977">
    <property type="entry name" value="RAS-RELATED PROTEIN RAB"/>
    <property type="match status" value="1"/>
</dbReference>
<dbReference type="GO" id="GO:0005525">
    <property type="term" value="F:GTP binding"/>
    <property type="evidence" value="ECO:0007669"/>
    <property type="project" value="UniProtKB-KW"/>
</dbReference>
<dbReference type="Proteomes" id="UP001108240">
    <property type="component" value="Unplaced"/>
</dbReference>
<dbReference type="Ensembl" id="ENSCCRT00000011756.2">
    <property type="protein sequence ID" value="ENSCCRP00000010753.2"/>
    <property type="gene ID" value="ENSCCRG00000046031.2"/>
</dbReference>
<dbReference type="OMA" id="FIGHSPQ"/>
<dbReference type="GO" id="GO:0005509">
    <property type="term" value="F:calcium ion binding"/>
    <property type="evidence" value="ECO:0007669"/>
    <property type="project" value="InterPro"/>
</dbReference>
<evidence type="ECO:0000256" key="4">
    <source>
        <dbReference type="ARBA" id="ARBA00022741"/>
    </source>
</evidence>
<evidence type="ECO:0000256" key="7">
    <source>
        <dbReference type="ARBA" id="ARBA00023134"/>
    </source>
</evidence>
<dbReference type="PROSITE" id="PS50222">
    <property type="entry name" value="EF_HAND_2"/>
    <property type="match status" value="1"/>
</dbReference>
<keyword evidence="7" id="KW-0342">GTP-binding</keyword>
<keyword evidence="4" id="KW-0547">Nucleotide-binding</keyword>
<dbReference type="GO" id="GO:0005737">
    <property type="term" value="C:cytoplasm"/>
    <property type="evidence" value="ECO:0007669"/>
    <property type="project" value="UniProtKB-SubCell"/>
</dbReference>
<comment type="subcellular location">
    <subcellularLocation>
        <location evidence="1">Cytoplasm</location>
    </subcellularLocation>
</comment>
<keyword evidence="3" id="KW-0479">Metal-binding</keyword>
<dbReference type="FunFam" id="3.40.50.300:FF:001348">
    <property type="entry name" value="Ras and EF-hand domain-containing protein"/>
    <property type="match status" value="1"/>
</dbReference>
<keyword evidence="5" id="KW-0106">Calcium</keyword>
<dbReference type="PROSITE" id="PS51420">
    <property type="entry name" value="RHO"/>
    <property type="match status" value="1"/>
</dbReference>
<sequence>IGACLLNAVCVRAVMGSEAQKERLRELFRACDADHSGRIEKWEFVRICAEVRVRSTEIDALFSRLDTDKDGTINLEEFMDGFQESHLLRDEEETSSEHAAAGESSSAAWEDFKSRLGDQLKLVPRIDQVSTLYQNISLTEPRIVPQCERVLLSFIKEIRILNTEMEHLALAVKRAQDQTAIQLSEMEEEMDHRIHTVERNTRLQESKKAEATLSSMKHQYESQICELQQKIQTLQMIENQNRSISLKEETSALKRQNNELLLQNQKLKQELLESHTNIAFLQSELDSLKSYLTDQSINFERDEALMKCFSEERGNLERQIEVLQAANRKLHDSNDSLRVALENSQSKRKKQRVGGISPGVYMSTRKNVCSSYFDRCCNTCLDEDFDQLGLMEGLRRPSCDSLALALCDPMRRRSCEEDSLPESCVDSGMSTLRSNNSYDYGHERTSCLSPEQAADSNTTVSGDTSETEVLEIQEETAIGSDSESVLSWTPSQPVQKSDVTASGKKCLSAIFTEVLDSPARMTQPPSENAYRIVLAGDAAVGKSSFLLRLCKNEFKGNTSATLGVDFQMKTLVVDGVPTVLQLWDTAGQERFRSIAKSYFRRADGVLLLYDVTCEKSFLNVREWVDIIEDVSQDDIPIMLVGNKTDLRKEALLDGVTCIPTSYGEKLAMTYSALFCETSAKDGSNIIEAVLHLAREVTKHADEYKEPVSVAKLSGNHNKKMSNPNCCMG</sequence>
<protein>
    <submittedName>
        <fullName evidence="10">RAS and EF-hand domain containing</fullName>
    </submittedName>
</protein>
<evidence type="ECO:0000256" key="6">
    <source>
        <dbReference type="ARBA" id="ARBA00023054"/>
    </source>
</evidence>
<keyword evidence="6 8" id="KW-0175">Coiled coil</keyword>
<dbReference type="Gene3D" id="3.40.50.300">
    <property type="entry name" value="P-loop containing nucleotide triphosphate hydrolases"/>
    <property type="match status" value="1"/>
</dbReference>
<feature type="domain" description="EF-hand" evidence="9">
    <location>
        <begin position="53"/>
        <end position="88"/>
    </location>
</feature>
<organism evidence="10 11">
    <name type="scientific">Cyprinus carpio carpio</name>
    <dbReference type="NCBI Taxonomy" id="630221"/>
    <lineage>
        <taxon>Eukaryota</taxon>
        <taxon>Metazoa</taxon>
        <taxon>Chordata</taxon>
        <taxon>Craniata</taxon>
        <taxon>Vertebrata</taxon>
        <taxon>Euteleostomi</taxon>
        <taxon>Actinopterygii</taxon>
        <taxon>Neopterygii</taxon>
        <taxon>Teleostei</taxon>
        <taxon>Ostariophysi</taxon>
        <taxon>Cypriniformes</taxon>
        <taxon>Cyprinidae</taxon>
        <taxon>Cyprininae</taxon>
        <taxon>Cyprinus</taxon>
    </lineage>
</organism>
<accession>A0A8C1A5L3</accession>
<evidence type="ECO:0000259" key="9">
    <source>
        <dbReference type="PROSITE" id="PS50222"/>
    </source>
</evidence>